<protein>
    <submittedName>
        <fullName evidence="1">Uncharacterized protein</fullName>
    </submittedName>
</protein>
<dbReference type="EMBL" id="CP000251">
    <property type="protein sequence ID" value="ABC80236.1"/>
    <property type="molecule type" value="Genomic_DNA"/>
</dbReference>
<name>Q2IN58_ANADE</name>
<gene>
    <name evidence="1" type="ordered locus">Adeh_0460</name>
</gene>
<evidence type="ECO:0000313" key="2">
    <source>
        <dbReference type="Proteomes" id="UP000001935"/>
    </source>
</evidence>
<dbReference type="Proteomes" id="UP000001935">
    <property type="component" value="Chromosome"/>
</dbReference>
<organism evidence="1 2">
    <name type="scientific">Anaeromyxobacter dehalogenans (strain 2CP-C)</name>
    <dbReference type="NCBI Taxonomy" id="290397"/>
    <lineage>
        <taxon>Bacteria</taxon>
        <taxon>Pseudomonadati</taxon>
        <taxon>Myxococcota</taxon>
        <taxon>Myxococcia</taxon>
        <taxon>Myxococcales</taxon>
        <taxon>Cystobacterineae</taxon>
        <taxon>Anaeromyxobacteraceae</taxon>
        <taxon>Anaeromyxobacter</taxon>
    </lineage>
</organism>
<dbReference type="AlphaFoldDB" id="Q2IN58"/>
<dbReference type="RefSeq" id="WP_011419519.1">
    <property type="nucleotide sequence ID" value="NC_007760.1"/>
</dbReference>
<reference evidence="1 2" key="1">
    <citation type="submission" date="2006-01" db="EMBL/GenBank/DDBJ databases">
        <title>Complete sequence of Anaeromyxobacter dehalogenans 2CP-C.</title>
        <authorList>
            <consortium name="US DOE Joint Genome Institute"/>
            <person name="Copeland A."/>
            <person name="Lucas S."/>
            <person name="Lapidus A."/>
            <person name="Barry K."/>
            <person name="Detter J.C."/>
            <person name="Glavina T."/>
            <person name="Hammon N."/>
            <person name="Israni S."/>
            <person name="Pitluck S."/>
            <person name="Brettin T."/>
            <person name="Bruce D."/>
            <person name="Han C."/>
            <person name="Tapia R."/>
            <person name="Gilna P."/>
            <person name="Kiss H."/>
            <person name="Schmutz J."/>
            <person name="Larimer F."/>
            <person name="Land M."/>
            <person name="Kyrpides N."/>
            <person name="Anderson I."/>
            <person name="Sanford R.A."/>
            <person name="Ritalahti K.M."/>
            <person name="Thomas H.S."/>
            <person name="Kirby J.R."/>
            <person name="Zhulin I.B."/>
            <person name="Loeffler F.E."/>
            <person name="Richardson P."/>
        </authorList>
    </citation>
    <scope>NUCLEOTIDE SEQUENCE [LARGE SCALE GENOMIC DNA]</scope>
    <source>
        <strain evidence="1 2">2CP-C</strain>
    </source>
</reference>
<proteinExistence type="predicted"/>
<dbReference type="HOGENOM" id="CLU_1418887_0_0_7"/>
<dbReference type="KEGG" id="ade:Adeh_0460"/>
<sequence>MVPLENTATVLLADYRNAPVRYILDTAAGLVTEARAVDPAAAEAGALQRGVVGFGAWQKLHFRQRRRVFMAVYSTGEQLVLRIGTFEVRWPDPELRVRRSAVFAHVKRFRVYRADQLILSFLYPFLDWDAFPDNGDILTYAESMTRTPNVTMRTILRFKVISTGIDPMSERYVEEVAAALHEADRRTGKEP</sequence>
<evidence type="ECO:0000313" key="1">
    <source>
        <dbReference type="EMBL" id="ABC80236.1"/>
    </source>
</evidence>
<accession>Q2IN58</accession>